<accession>A0A9Q2XRY4</accession>
<protein>
    <submittedName>
        <fullName evidence="6">HlyD family secretion protein</fullName>
    </submittedName>
</protein>
<evidence type="ECO:0000313" key="6">
    <source>
        <dbReference type="EMBL" id="MBV6290369.1"/>
    </source>
</evidence>
<dbReference type="RefSeq" id="WP_217978363.1">
    <property type="nucleotide sequence ID" value="NZ_JAHTBI010000132.1"/>
</dbReference>
<organism evidence="6 7">
    <name type="scientific">Pseudomonas aegrilactucae</name>
    <dbReference type="NCBI Taxonomy" id="2854028"/>
    <lineage>
        <taxon>Bacteria</taxon>
        <taxon>Pseudomonadati</taxon>
        <taxon>Pseudomonadota</taxon>
        <taxon>Gammaproteobacteria</taxon>
        <taxon>Pseudomonadales</taxon>
        <taxon>Pseudomonadaceae</taxon>
        <taxon>Pseudomonas</taxon>
    </lineage>
</organism>
<evidence type="ECO:0000313" key="7">
    <source>
        <dbReference type="Proteomes" id="UP001106592"/>
    </source>
</evidence>
<dbReference type="AlphaFoldDB" id="A0A9Q2XRY4"/>
<evidence type="ECO:0000256" key="2">
    <source>
        <dbReference type="SAM" id="Coils"/>
    </source>
</evidence>
<name>A0A9Q2XRY4_9PSED</name>
<dbReference type="InterPro" id="IPR058634">
    <property type="entry name" value="AaeA-lik-b-barrel"/>
</dbReference>
<keyword evidence="3" id="KW-0472">Membrane</keyword>
<dbReference type="InterPro" id="IPR058625">
    <property type="entry name" value="MdtA-like_BSH"/>
</dbReference>
<sequence length="378" mass="40756">MNQAVSPETPIAQASQPARARKLRVALGAVGAVSVLGAALFVWQGTRFHEQTDDAYVRADWAPVSARVGGYVAQVCVDDNAWVKAGDLLVQLDDRDYRQKVRQARANLAGSAASVQAQQASLLTLAAQLQAQHQAIAQAAAEREAGVAEARRAELDWQRYRQLVTLNAVSAQRAERASSTHTQAQAALKGAAAGWALQRARHTVLVSQQGEAQAELARRQAALEQAEAALALAENALADTQIRAPFDGRVGQRKVRLQQYVSPGLPLLAVVPVEQAYVVANYKETQLEHLRPGQRATLEVDTFGRHWQGTVDSVAPGSGAVFALLPPDNATGNFTKIVQRFPVRIRLDPPEQGAPRLLPGMSVIATVDTRPAKVRHED</sequence>
<keyword evidence="7" id="KW-1185">Reference proteome</keyword>
<feature type="coiled-coil region" evidence="2">
    <location>
        <begin position="209"/>
        <end position="243"/>
    </location>
</feature>
<evidence type="ECO:0000256" key="1">
    <source>
        <dbReference type="ARBA" id="ARBA00009477"/>
    </source>
</evidence>
<dbReference type="Pfam" id="PF25917">
    <property type="entry name" value="BSH_RND"/>
    <property type="match status" value="1"/>
</dbReference>
<keyword evidence="2" id="KW-0175">Coiled coil</keyword>
<comment type="similarity">
    <text evidence="1">Belongs to the membrane fusion protein (MFP) (TC 8.A.1) family.</text>
</comment>
<reference evidence="6" key="2">
    <citation type="journal article" date="2023" name="Plant Pathol.">
        <title>Dismantling and reorganizing Pseudomonas marginalis sensu#lato.</title>
        <authorList>
            <person name="Sawada H."/>
            <person name="Fujikawa T."/>
            <person name="Satou M."/>
        </authorList>
    </citation>
    <scope>NUCLEOTIDE SEQUENCE</scope>
    <source>
        <strain evidence="6">MAFF 301350</strain>
    </source>
</reference>
<evidence type="ECO:0000259" key="5">
    <source>
        <dbReference type="Pfam" id="PF25963"/>
    </source>
</evidence>
<comment type="caution">
    <text evidence="6">The sequence shown here is derived from an EMBL/GenBank/DDBJ whole genome shotgun (WGS) entry which is preliminary data.</text>
</comment>
<dbReference type="EMBL" id="JAHTBI010000132">
    <property type="protein sequence ID" value="MBV6290369.1"/>
    <property type="molecule type" value="Genomic_DNA"/>
</dbReference>
<feature type="domain" description="Multidrug resistance protein MdtA-like barrel-sandwich hybrid" evidence="4">
    <location>
        <begin position="62"/>
        <end position="270"/>
    </location>
</feature>
<proteinExistence type="inferred from homology"/>
<feature type="domain" description="p-hydroxybenzoic acid efflux pump subunit AaeA-like beta-barrel" evidence="5">
    <location>
        <begin position="277"/>
        <end position="363"/>
    </location>
</feature>
<feature type="transmembrane region" description="Helical" evidence="3">
    <location>
        <begin position="25"/>
        <end position="43"/>
    </location>
</feature>
<dbReference type="PANTHER" id="PTHR30386:SF24">
    <property type="entry name" value="MULTIDRUG RESISTANCE EFFLUX PUMP"/>
    <property type="match status" value="1"/>
</dbReference>
<dbReference type="Proteomes" id="UP001106592">
    <property type="component" value="Unassembled WGS sequence"/>
</dbReference>
<evidence type="ECO:0000256" key="3">
    <source>
        <dbReference type="SAM" id="Phobius"/>
    </source>
</evidence>
<keyword evidence="3" id="KW-1133">Transmembrane helix</keyword>
<dbReference type="InterPro" id="IPR050739">
    <property type="entry name" value="MFP"/>
</dbReference>
<dbReference type="Pfam" id="PF25963">
    <property type="entry name" value="Beta-barrel_AAEA"/>
    <property type="match status" value="1"/>
</dbReference>
<gene>
    <name evidence="6" type="ORF">KUO17_25670</name>
</gene>
<keyword evidence="3" id="KW-0812">Transmembrane</keyword>
<reference evidence="6" key="1">
    <citation type="journal article" date="2022" name="Int. J. Syst. Evol. Microbiol.">
        <title>Pseudomonas aegrilactucae sp. nov. and Pseudomonas morbosilactucae sp. nov., pathogens causing bacterial rot of lettuce in Japan.</title>
        <authorList>
            <person name="Sawada H."/>
            <person name="Fujikawa T."/>
            <person name="Satou M."/>
        </authorList>
    </citation>
    <scope>NUCLEOTIDE SEQUENCE</scope>
    <source>
        <strain evidence="6">MAFF 301350</strain>
    </source>
</reference>
<evidence type="ECO:0000259" key="4">
    <source>
        <dbReference type="Pfam" id="PF25917"/>
    </source>
</evidence>
<dbReference type="PANTHER" id="PTHR30386">
    <property type="entry name" value="MEMBRANE FUSION SUBUNIT OF EMRAB-TOLC MULTIDRUG EFFLUX PUMP"/>
    <property type="match status" value="1"/>
</dbReference>